<dbReference type="InterPro" id="IPR006756">
    <property type="entry name" value="Phenol_hydroxylase"/>
</dbReference>
<dbReference type="RefSeq" id="WP_134755786.1">
    <property type="nucleotide sequence ID" value="NZ_CP038150.1"/>
</dbReference>
<dbReference type="KEGG" id="ppai:E1956_29235"/>
<name>A0A4P7D428_9BURK</name>
<evidence type="ECO:0000313" key="2">
    <source>
        <dbReference type="Proteomes" id="UP000295727"/>
    </source>
</evidence>
<dbReference type="EMBL" id="CP038150">
    <property type="protein sequence ID" value="QBR01294.1"/>
    <property type="molecule type" value="Genomic_DNA"/>
</dbReference>
<dbReference type="InterPro" id="IPR043010">
    <property type="entry name" value="Phenol_hydroxylase_sf"/>
</dbReference>
<organism evidence="1 2">
    <name type="scientific">Paraburkholderia pallida</name>
    <dbReference type="NCBI Taxonomy" id="2547399"/>
    <lineage>
        <taxon>Bacteria</taxon>
        <taxon>Pseudomonadati</taxon>
        <taxon>Pseudomonadota</taxon>
        <taxon>Betaproteobacteria</taxon>
        <taxon>Burkholderiales</taxon>
        <taxon>Burkholderiaceae</taxon>
        <taxon>Paraburkholderia</taxon>
    </lineage>
</organism>
<dbReference type="Pfam" id="PF04663">
    <property type="entry name" value="Phenol_monoox"/>
    <property type="match status" value="1"/>
</dbReference>
<dbReference type="OrthoDB" id="5343663at2"/>
<reference evidence="1 2" key="1">
    <citation type="submission" date="2019-03" db="EMBL/GenBank/DDBJ databases">
        <title>Paraburkholderia sp. 7MH5, isolated from subtropical forest soil.</title>
        <authorList>
            <person name="Gao Z.-H."/>
            <person name="Qiu L.-H."/>
        </authorList>
    </citation>
    <scope>NUCLEOTIDE SEQUENCE [LARGE SCALE GENOMIC DNA]</scope>
    <source>
        <strain evidence="1 2">7MH5</strain>
    </source>
</reference>
<gene>
    <name evidence="1" type="ORF">E1956_29235</name>
</gene>
<sequence>MAVIALHEDYAGPMRDRVENFHGNQLLYVGWDDHLVFCAPHCIAVQPSMTFDALARDVIPAMYSAHPDWPSVRAESIEWYRGSERFAPDFDASLAENGLGHKAVLRLRTPGLTGIGGSCS</sequence>
<dbReference type="Gene3D" id="3.10.20.560">
    <property type="entry name" value="Phenol hydroxylase"/>
    <property type="match status" value="1"/>
</dbReference>
<protein>
    <submittedName>
        <fullName evidence="1">Phenol hydroxylase</fullName>
    </submittedName>
</protein>
<proteinExistence type="predicted"/>
<evidence type="ECO:0000313" key="1">
    <source>
        <dbReference type="EMBL" id="QBR01294.1"/>
    </source>
</evidence>
<dbReference type="AlphaFoldDB" id="A0A4P7D428"/>
<accession>A0A4P7D428</accession>
<dbReference type="Proteomes" id="UP000295727">
    <property type="component" value="Chromosome 3"/>
</dbReference>
<keyword evidence="2" id="KW-1185">Reference proteome</keyword>
<dbReference type="GO" id="GO:0018662">
    <property type="term" value="F:phenol 2-monooxygenase activity"/>
    <property type="evidence" value="ECO:0007669"/>
    <property type="project" value="InterPro"/>
</dbReference>